<sequence>MDTRMNTGAHTHTSSNNTLNDKFNTPHHIRRGISRLLEQSTIQGLPHISTSSNNCARLIWFTLWLAGVAGFLTNLSHVVAHYLSRPILTSYHEDHEEFVWPDITFCNTMAPYNLNTQERRVLWNHYVNRARNLSTMKHLPKDLFISIDETDTDEIFLQSLVRSSIPHWRFNVGNVDDMFDFIAREDRHEGIRLTVDMDVKLTEMPKPWKNYFYTQILQKHYNVPCHNFQIARYLNKSIIKRIEKVGFYLKSNLHSYLIINSSYYPHVIDVYITLPNHFPVRGVIELTPGYIHQVQIEMVRHQRIQEKQGCHKDKYSAIIYDADLVTKRRIYDIGGDLCHRVLSQYLYLQECHCYNPFLPYGYFPDLLNKTDSIDHHHHRNNTNTNGSIFQPVLCLNMSVFNDYQLAGNVNCMYRVFKKYSDANLYVSLKGAKQCKYYANTPYCDEVKYNHFSIVSNPIPEIWGNTYNEARADFVFSLFRGDRMEEFSTTTNNNNHNSDKHNPSKYKTEISRNESALQHILYQIRNNFALLTVQRVSPRGRLVLEEHEYPLARLLSDIGGNMGLWIGISVIGLFESFELIGFIIYASINYFKRLIINSLNA</sequence>
<dbReference type="InterPro" id="IPR001873">
    <property type="entry name" value="ENaC"/>
</dbReference>
<keyword evidence="10 11" id="KW-0407">Ion channel</keyword>
<feature type="compositionally biased region" description="Basic and acidic residues" evidence="12">
    <location>
        <begin position="496"/>
        <end position="505"/>
    </location>
</feature>
<comment type="subcellular location">
    <subcellularLocation>
        <location evidence="1">Membrane</location>
        <topology evidence="1">Multi-pass membrane protein</topology>
    </subcellularLocation>
</comment>
<feature type="region of interest" description="Disordered" evidence="12">
    <location>
        <begin position="1"/>
        <end position="21"/>
    </location>
</feature>
<keyword evidence="6" id="KW-0915">Sodium</keyword>
<dbReference type="Proteomes" id="UP000050795">
    <property type="component" value="Unassembled WGS sequence"/>
</dbReference>
<dbReference type="PRINTS" id="PR01078">
    <property type="entry name" value="AMINACHANNEL"/>
</dbReference>
<keyword evidence="3 11" id="KW-0894">Sodium channel</keyword>
<reference evidence="14" key="1">
    <citation type="submission" date="2022-06" db="EMBL/GenBank/DDBJ databases">
        <authorList>
            <person name="Berger JAMES D."/>
            <person name="Berger JAMES D."/>
        </authorList>
    </citation>
    <scope>NUCLEOTIDE SEQUENCE [LARGE SCALE GENOMIC DNA]</scope>
</reference>
<dbReference type="PANTHER" id="PTHR11690">
    <property type="entry name" value="AMILORIDE-SENSITIVE SODIUM CHANNEL-RELATED"/>
    <property type="match status" value="1"/>
</dbReference>
<evidence type="ECO:0000256" key="2">
    <source>
        <dbReference type="ARBA" id="ARBA00022448"/>
    </source>
</evidence>
<keyword evidence="9 11" id="KW-0739">Sodium transport</keyword>
<evidence type="ECO:0000256" key="12">
    <source>
        <dbReference type="SAM" id="MobiDB-lite"/>
    </source>
</evidence>
<keyword evidence="8 13" id="KW-0472">Membrane</keyword>
<keyword evidence="7 11" id="KW-0406">Ion transport</keyword>
<evidence type="ECO:0000313" key="14">
    <source>
        <dbReference type="Proteomes" id="UP000050795"/>
    </source>
</evidence>
<dbReference type="AlphaFoldDB" id="A0AA85IRC3"/>
<proteinExistence type="inferred from homology"/>
<evidence type="ECO:0000256" key="1">
    <source>
        <dbReference type="ARBA" id="ARBA00004141"/>
    </source>
</evidence>
<keyword evidence="4 11" id="KW-0812">Transmembrane</keyword>
<evidence type="ECO:0000256" key="8">
    <source>
        <dbReference type="ARBA" id="ARBA00023136"/>
    </source>
</evidence>
<dbReference type="Pfam" id="PF00858">
    <property type="entry name" value="ASC"/>
    <property type="match status" value="1"/>
</dbReference>
<comment type="similarity">
    <text evidence="11">Belongs to the amiloride-sensitive sodium channel (TC 1.A.6) family.</text>
</comment>
<organism evidence="14 15">
    <name type="scientific">Trichobilharzia regenti</name>
    <name type="common">Nasal bird schistosome</name>
    <dbReference type="NCBI Taxonomy" id="157069"/>
    <lineage>
        <taxon>Eukaryota</taxon>
        <taxon>Metazoa</taxon>
        <taxon>Spiralia</taxon>
        <taxon>Lophotrochozoa</taxon>
        <taxon>Platyhelminthes</taxon>
        <taxon>Trematoda</taxon>
        <taxon>Digenea</taxon>
        <taxon>Strigeidida</taxon>
        <taxon>Schistosomatoidea</taxon>
        <taxon>Schistosomatidae</taxon>
        <taxon>Trichobilharzia</taxon>
    </lineage>
</organism>
<evidence type="ECO:0000256" key="13">
    <source>
        <dbReference type="SAM" id="Phobius"/>
    </source>
</evidence>
<keyword evidence="2 11" id="KW-0813">Transport</keyword>
<evidence type="ECO:0000256" key="4">
    <source>
        <dbReference type="ARBA" id="ARBA00022692"/>
    </source>
</evidence>
<keyword evidence="5 13" id="KW-1133">Transmembrane helix</keyword>
<evidence type="ECO:0000256" key="7">
    <source>
        <dbReference type="ARBA" id="ARBA00023065"/>
    </source>
</evidence>
<evidence type="ECO:0000256" key="11">
    <source>
        <dbReference type="RuleBase" id="RU000679"/>
    </source>
</evidence>
<keyword evidence="14" id="KW-1185">Reference proteome</keyword>
<name>A0AA85IRC3_TRIRE</name>
<feature type="region of interest" description="Disordered" evidence="12">
    <location>
        <begin position="486"/>
        <end position="505"/>
    </location>
</feature>
<dbReference type="PANTHER" id="PTHR11690:SF248">
    <property type="entry name" value="PICKPOCKET 17, ISOFORM A"/>
    <property type="match status" value="1"/>
</dbReference>
<evidence type="ECO:0000256" key="6">
    <source>
        <dbReference type="ARBA" id="ARBA00023053"/>
    </source>
</evidence>
<evidence type="ECO:0000256" key="9">
    <source>
        <dbReference type="ARBA" id="ARBA00023201"/>
    </source>
</evidence>
<feature type="transmembrane region" description="Helical" evidence="13">
    <location>
        <begin position="561"/>
        <end position="587"/>
    </location>
</feature>
<feature type="transmembrane region" description="Helical" evidence="13">
    <location>
        <begin position="58"/>
        <end position="83"/>
    </location>
</feature>
<accession>A0AA85IRC3</accession>
<protein>
    <submittedName>
        <fullName evidence="15">Uncharacterized protein</fullName>
    </submittedName>
</protein>
<evidence type="ECO:0000256" key="10">
    <source>
        <dbReference type="ARBA" id="ARBA00023303"/>
    </source>
</evidence>
<evidence type="ECO:0000313" key="15">
    <source>
        <dbReference type="WBParaSite" id="TREG1_114610.1"/>
    </source>
</evidence>
<dbReference type="Gene3D" id="1.10.287.770">
    <property type="entry name" value="YojJ-like"/>
    <property type="match status" value="1"/>
</dbReference>
<dbReference type="GO" id="GO:0005886">
    <property type="term" value="C:plasma membrane"/>
    <property type="evidence" value="ECO:0007669"/>
    <property type="project" value="TreeGrafter"/>
</dbReference>
<dbReference type="WBParaSite" id="TREG1_114610.1">
    <property type="protein sequence ID" value="TREG1_114610.1"/>
    <property type="gene ID" value="TREG1_114610"/>
</dbReference>
<evidence type="ECO:0000256" key="5">
    <source>
        <dbReference type="ARBA" id="ARBA00022989"/>
    </source>
</evidence>
<evidence type="ECO:0000256" key="3">
    <source>
        <dbReference type="ARBA" id="ARBA00022461"/>
    </source>
</evidence>
<dbReference type="GO" id="GO:0015280">
    <property type="term" value="F:ligand-gated sodium channel activity"/>
    <property type="evidence" value="ECO:0007669"/>
    <property type="project" value="TreeGrafter"/>
</dbReference>
<reference evidence="15" key="2">
    <citation type="submission" date="2023-11" db="UniProtKB">
        <authorList>
            <consortium name="WormBaseParasite"/>
        </authorList>
    </citation>
    <scope>IDENTIFICATION</scope>
</reference>